<name>A0ACC1JC75_9FUNG</name>
<protein>
    <submittedName>
        <fullName evidence="1">U4/U6-U5 snRNP complex subunit prp31</fullName>
    </submittedName>
</protein>
<dbReference type="EMBL" id="JANBPW010001146">
    <property type="protein sequence ID" value="KAJ1945901.1"/>
    <property type="molecule type" value="Genomic_DNA"/>
</dbReference>
<reference evidence="1" key="1">
    <citation type="submission" date="2022-07" db="EMBL/GenBank/DDBJ databases">
        <title>Phylogenomic reconstructions and comparative analyses of Kickxellomycotina fungi.</title>
        <authorList>
            <person name="Reynolds N.K."/>
            <person name="Stajich J.E."/>
            <person name="Barry K."/>
            <person name="Grigoriev I.V."/>
            <person name="Crous P."/>
            <person name="Smith M.E."/>
        </authorList>
    </citation>
    <scope>NUCLEOTIDE SEQUENCE</scope>
    <source>
        <strain evidence="1">NRRL 5244</strain>
    </source>
</reference>
<evidence type="ECO:0000313" key="2">
    <source>
        <dbReference type="Proteomes" id="UP001150603"/>
    </source>
</evidence>
<keyword evidence="2" id="KW-1185">Reference proteome</keyword>
<comment type="caution">
    <text evidence="1">The sequence shown here is derived from an EMBL/GenBank/DDBJ whole genome shotgun (WGS) entry which is preliminary data.</text>
</comment>
<evidence type="ECO:0000313" key="1">
    <source>
        <dbReference type="EMBL" id="KAJ1945901.1"/>
    </source>
</evidence>
<gene>
    <name evidence="1" type="primary">PRP31</name>
    <name evidence="1" type="ORF">FBU59_002175</name>
</gene>
<dbReference type="Proteomes" id="UP001150603">
    <property type="component" value="Unassembled WGS sequence"/>
</dbReference>
<accession>A0ACC1JC75</accession>
<sequence>MAFDDDLLAELDELGGDFSDNESTHSDVNDPSAATAAAASKTTNLHDIAPISFSQELLTLLTNLQASMEIPASDKKVEGRIEDNPDYQLMVAANKYTTEIGNEMIEMHRHILDRYKPRFPELETLVRNPIDYARTVKAIGASTDITKVDLESLLPNAIRMVVTVTGSTTTGSPLDHDDLQHVIDACDSLLEMQETLGQIIAFIESRMPLIAPNLTAIVGSATAAKLIAEAGGLTALSKIPACNIQVLGKSQSAGLGLSAITAQKHVGIVFYSDVVRSVPEDFRNKMMRKVSAKCALAARIDAQHESADGSLGLKFRTDLDTQVAKLLEAAPSNNIKPLPKPDDAPKKRRAGRKVRKMKEPFQMSELRKQRDRLQFGTAQEEVVVMDEMEGLGMMNKMAGQVRATQMNNKAKAKVAKKYDRYMKAPAGAATSGIASLAFTQAQGFELANPQAAAEHRQKRQRLGSDKYFASSTPFMGRKESK</sequence>
<organism evidence="1 2">
    <name type="scientific">Linderina macrospora</name>
    <dbReference type="NCBI Taxonomy" id="4868"/>
    <lineage>
        <taxon>Eukaryota</taxon>
        <taxon>Fungi</taxon>
        <taxon>Fungi incertae sedis</taxon>
        <taxon>Zoopagomycota</taxon>
        <taxon>Kickxellomycotina</taxon>
        <taxon>Kickxellomycetes</taxon>
        <taxon>Kickxellales</taxon>
        <taxon>Kickxellaceae</taxon>
        <taxon>Linderina</taxon>
    </lineage>
</organism>
<proteinExistence type="predicted"/>